<protein>
    <submittedName>
        <fullName evidence="1">Uncharacterized protein</fullName>
    </submittedName>
</protein>
<comment type="caution">
    <text evidence="1">The sequence shown here is derived from an EMBL/GenBank/DDBJ whole genome shotgun (WGS) entry which is preliminary data.</text>
</comment>
<keyword evidence="2" id="KW-1185">Reference proteome</keyword>
<dbReference type="RefSeq" id="WP_194046106.1">
    <property type="nucleotide sequence ID" value="NZ_JADEXF010000636.1"/>
</dbReference>
<dbReference type="EMBL" id="JADEXF010000636">
    <property type="protein sequence ID" value="MBE9106785.1"/>
    <property type="molecule type" value="Genomic_DNA"/>
</dbReference>
<evidence type="ECO:0000313" key="1">
    <source>
        <dbReference type="EMBL" id="MBE9106785.1"/>
    </source>
</evidence>
<accession>A0ABR9U4P7</accession>
<sequence length="61" mass="6569">MPAMSLPIATLVSGIDSLEPPLPPKITLDQATKFAESLAKGEPNREKIALTILSDQVRQLI</sequence>
<dbReference type="Proteomes" id="UP000647836">
    <property type="component" value="Unassembled WGS sequence"/>
</dbReference>
<organism evidence="1 2">
    <name type="scientific">Nostoc cf. edaphicum LEGE 07299</name>
    <dbReference type="NCBI Taxonomy" id="2777974"/>
    <lineage>
        <taxon>Bacteria</taxon>
        <taxon>Bacillati</taxon>
        <taxon>Cyanobacteriota</taxon>
        <taxon>Cyanophyceae</taxon>
        <taxon>Nostocales</taxon>
        <taxon>Nostocaceae</taxon>
        <taxon>Nostoc</taxon>
    </lineage>
</organism>
<proteinExistence type="predicted"/>
<gene>
    <name evidence="1" type="ORF">IQ229_18160</name>
</gene>
<evidence type="ECO:0000313" key="2">
    <source>
        <dbReference type="Proteomes" id="UP000647836"/>
    </source>
</evidence>
<name>A0ABR9U4P7_9NOSO</name>
<reference evidence="1 2" key="1">
    <citation type="submission" date="2020-10" db="EMBL/GenBank/DDBJ databases">
        <authorList>
            <person name="Castelo-Branco R."/>
            <person name="Eusebio N."/>
            <person name="Adriana R."/>
            <person name="Vieira A."/>
            <person name="Brugerolle De Fraissinette N."/>
            <person name="Rezende De Castro R."/>
            <person name="Schneider M.P."/>
            <person name="Vasconcelos V."/>
            <person name="Leao P.N."/>
        </authorList>
    </citation>
    <scope>NUCLEOTIDE SEQUENCE [LARGE SCALE GENOMIC DNA]</scope>
    <source>
        <strain evidence="1 2">LEGE 07299</strain>
    </source>
</reference>